<dbReference type="Proteomes" id="UP000799770">
    <property type="component" value="Unassembled WGS sequence"/>
</dbReference>
<evidence type="ECO:0000313" key="3">
    <source>
        <dbReference type="Proteomes" id="UP000799770"/>
    </source>
</evidence>
<feature type="region of interest" description="Disordered" evidence="1">
    <location>
        <begin position="1"/>
        <end position="27"/>
    </location>
</feature>
<name>A0A6A5ZEG1_9PLEO</name>
<organism evidence="2 3">
    <name type="scientific">Lophiotrema nucula</name>
    <dbReference type="NCBI Taxonomy" id="690887"/>
    <lineage>
        <taxon>Eukaryota</taxon>
        <taxon>Fungi</taxon>
        <taxon>Dikarya</taxon>
        <taxon>Ascomycota</taxon>
        <taxon>Pezizomycotina</taxon>
        <taxon>Dothideomycetes</taxon>
        <taxon>Pleosporomycetidae</taxon>
        <taxon>Pleosporales</taxon>
        <taxon>Lophiotremataceae</taxon>
        <taxon>Lophiotrema</taxon>
    </lineage>
</organism>
<gene>
    <name evidence="2" type="ORF">BDV96DRAFT_597508</name>
</gene>
<dbReference type="AlphaFoldDB" id="A0A6A5ZEG1"/>
<evidence type="ECO:0000313" key="2">
    <source>
        <dbReference type="EMBL" id="KAF2117595.1"/>
    </source>
</evidence>
<accession>A0A6A5ZEG1</accession>
<dbReference type="InterPro" id="IPR038765">
    <property type="entry name" value="Papain-like_cys_pep_sf"/>
</dbReference>
<reference evidence="2" key="1">
    <citation type="journal article" date="2020" name="Stud. Mycol.">
        <title>101 Dothideomycetes genomes: a test case for predicting lifestyles and emergence of pathogens.</title>
        <authorList>
            <person name="Haridas S."/>
            <person name="Albert R."/>
            <person name="Binder M."/>
            <person name="Bloem J."/>
            <person name="Labutti K."/>
            <person name="Salamov A."/>
            <person name="Andreopoulos B."/>
            <person name="Baker S."/>
            <person name="Barry K."/>
            <person name="Bills G."/>
            <person name="Bluhm B."/>
            <person name="Cannon C."/>
            <person name="Castanera R."/>
            <person name="Culley D."/>
            <person name="Daum C."/>
            <person name="Ezra D."/>
            <person name="Gonzalez J."/>
            <person name="Henrissat B."/>
            <person name="Kuo A."/>
            <person name="Liang C."/>
            <person name="Lipzen A."/>
            <person name="Lutzoni F."/>
            <person name="Magnuson J."/>
            <person name="Mondo S."/>
            <person name="Nolan M."/>
            <person name="Ohm R."/>
            <person name="Pangilinan J."/>
            <person name="Park H.-J."/>
            <person name="Ramirez L."/>
            <person name="Alfaro M."/>
            <person name="Sun H."/>
            <person name="Tritt A."/>
            <person name="Yoshinaga Y."/>
            <person name="Zwiers L.-H."/>
            <person name="Turgeon B."/>
            <person name="Goodwin S."/>
            <person name="Spatafora J."/>
            <person name="Crous P."/>
            <person name="Grigoriev I."/>
        </authorList>
    </citation>
    <scope>NUCLEOTIDE SEQUENCE</scope>
    <source>
        <strain evidence="2">CBS 627.86</strain>
    </source>
</reference>
<sequence>MPPTTNDKGSGLGHVPDSKDDDDHVVDTDKLHLGGNAPLPATFNVFDNTILGVFLSYKHYIYDQGQVGSCVTNAVAAAYRYGLQRQSKDPSYKPSRLFLYYTAQIPDSDITATTLGRAKHFASLSTNPPTKVLNNDSGSDIREVIRIMANLGALHEEKTLSAKLVKDPSTNEEYFPPGALPSLAPNSLPFSAAQMHMTFHCARPHESMGAECWKQCIQGWLPGQLWFPRI</sequence>
<feature type="compositionally biased region" description="Basic and acidic residues" evidence="1">
    <location>
        <begin position="16"/>
        <end position="27"/>
    </location>
</feature>
<evidence type="ECO:0000256" key="1">
    <source>
        <dbReference type="SAM" id="MobiDB-lite"/>
    </source>
</evidence>
<evidence type="ECO:0008006" key="4">
    <source>
        <dbReference type="Google" id="ProtNLM"/>
    </source>
</evidence>
<keyword evidence="3" id="KW-1185">Reference proteome</keyword>
<protein>
    <recommendedName>
        <fullName evidence="4">Peptidase C1A papain C-terminal domain-containing protein</fullName>
    </recommendedName>
</protein>
<dbReference type="OrthoDB" id="640249at2759"/>
<proteinExistence type="predicted"/>
<dbReference type="EMBL" id="ML977318">
    <property type="protein sequence ID" value="KAF2117595.1"/>
    <property type="molecule type" value="Genomic_DNA"/>
</dbReference>
<dbReference type="Gene3D" id="3.90.70.10">
    <property type="entry name" value="Cysteine proteinases"/>
    <property type="match status" value="1"/>
</dbReference>
<dbReference type="SUPFAM" id="SSF54001">
    <property type="entry name" value="Cysteine proteinases"/>
    <property type="match status" value="1"/>
</dbReference>